<comment type="caution">
    <text evidence="7">The sequence shown here is derived from an EMBL/GenBank/DDBJ whole genome shotgun (WGS) entry which is preliminary data.</text>
</comment>
<organism evidence="7 8">
    <name type="scientific">Pichia inconspicua</name>
    <dbReference type="NCBI Taxonomy" id="52247"/>
    <lineage>
        <taxon>Eukaryota</taxon>
        <taxon>Fungi</taxon>
        <taxon>Dikarya</taxon>
        <taxon>Ascomycota</taxon>
        <taxon>Saccharomycotina</taxon>
        <taxon>Pichiomycetes</taxon>
        <taxon>Pichiales</taxon>
        <taxon>Pichiaceae</taxon>
        <taxon>Pichia</taxon>
    </lineage>
</organism>
<comment type="subcellular location">
    <subcellularLocation>
        <location evidence="1">Membrane</location>
        <topology evidence="1">Multi-pass membrane protein</topology>
    </subcellularLocation>
</comment>
<evidence type="ECO:0000313" key="7">
    <source>
        <dbReference type="EMBL" id="TID29931.1"/>
    </source>
</evidence>
<evidence type="ECO:0000256" key="4">
    <source>
        <dbReference type="ARBA" id="ARBA00022989"/>
    </source>
</evidence>
<sequence length="264" mass="30774">MSQVQSEKEVTKKDTNIPLYPDNLSIENDASHHLSKGKKLVKKVKQKQTNLKSIWVAGHAATLIFGIIYACFYVLHKQRNKFALGAYKLSLLSVWMTYAISIQSQFNIKALTHYSSLIASENFEYFLLSIFWFFNRSSLFKILPYIMISILHLSTHFKLNGILIFEKQFSAVFMYNELFLFVLLLVDTLLFRGTSGYGLVAYACFSWLRLLQSENARFFLYAQLIKFDSLILKIKNKNVQEAWAFIKKFLSTKQAQFEHDFFQS</sequence>
<comment type="similarity">
    <text evidence="2">Belongs to the PER33/POM33 family.</text>
</comment>
<keyword evidence="8" id="KW-1185">Reference proteome</keyword>
<dbReference type="Proteomes" id="UP000307173">
    <property type="component" value="Unassembled WGS sequence"/>
</dbReference>
<dbReference type="AlphaFoldDB" id="A0A4T0X3I4"/>
<proteinExistence type="inferred from homology"/>
<dbReference type="GO" id="GO:0061024">
    <property type="term" value="P:membrane organization"/>
    <property type="evidence" value="ECO:0007669"/>
    <property type="project" value="TreeGrafter"/>
</dbReference>
<feature type="transmembrane region" description="Helical" evidence="6">
    <location>
        <begin position="142"/>
        <end position="159"/>
    </location>
</feature>
<keyword evidence="5 6" id="KW-0472">Membrane</keyword>
<reference evidence="7 8" key="1">
    <citation type="journal article" date="2019" name="Front. Genet.">
        <title>Whole-Genome Sequencing of the Opportunistic Yeast Pathogen Candida inconspicua Uncovers Its Hybrid Origin.</title>
        <authorList>
            <person name="Mixao V."/>
            <person name="Hansen A.P."/>
            <person name="Saus E."/>
            <person name="Boekhout T."/>
            <person name="Lass-Florl C."/>
            <person name="Gabaldon T."/>
        </authorList>
    </citation>
    <scope>NUCLEOTIDE SEQUENCE [LARGE SCALE GENOMIC DNA]</scope>
    <source>
        <strain evidence="7 8">CBS 180</strain>
    </source>
</reference>
<gene>
    <name evidence="7" type="ORF">CANINC_001442</name>
</gene>
<dbReference type="GO" id="GO:0005783">
    <property type="term" value="C:endoplasmic reticulum"/>
    <property type="evidence" value="ECO:0007669"/>
    <property type="project" value="TreeGrafter"/>
</dbReference>
<accession>A0A4T0X3I4</accession>
<dbReference type="OrthoDB" id="5581259at2759"/>
<evidence type="ECO:0000256" key="5">
    <source>
        <dbReference type="ARBA" id="ARBA00023136"/>
    </source>
</evidence>
<protein>
    <submittedName>
        <fullName evidence="7">Uncharacterized protein</fullName>
    </submittedName>
</protein>
<evidence type="ECO:0000256" key="1">
    <source>
        <dbReference type="ARBA" id="ARBA00004141"/>
    </source>
</evidence>
<dbReference type="InterPro" id="IPR005344">
    <property type="entry name" value="TMEM33/Pom33"/>
</dbReference>
<dbReference type="EMBL" id="SELW01000220">
    <property type="protein sequence ID" value="TID29931.1"/>
    <property type="molecule type" value="Genomic_DNA"/>
</dbReference>
<dbReference type="Pfam" id="PF03661">
    <property type="entry name" value="TMEM33_Pom33"/>
    <property type="match status" value="1"/>
</dbReference>
<keyword evidence="4 6" id="KW-1133">Transmembrane helix</keyword>
<feature type="transmembrane region" description="Helical" evidence="6">
    <location>
        <begin position="54"/>
        <end position="75"/>
    </location>
</feature>
<evidence type="ECO:0000256" key="3">
    <source>
        <dbReference type="ARBA" id="ARBA00022692"/>
    </source>
</evidence>
<dbReference type="InterPro" id="IPR051645">
    <property type="entry name" value="PER33/POM33_regulator"/>
</dbReference>
<feature type="transmembrane region" description="Helical" evidence="6">
    <location>
        <begin position="114"/>
        <end position="135"/>
    </location>
</feature>
<name>A0A4T0X3I4_9ASCO</name>
<dbReference type="PANTHER" id="PTHR12703:SF3">
    <property type="entry name" value="ABR032WP"/>
    <property type="match status" value="1"/>
</dbReference>
<feature type="transmembrane region" description="Helical" evidence="6">
    <location>
        <begin position="179"/>
        <end position="208"/>
    </location>
</feature>
<evidence type="ECO:0000313" key="8">
    <source>
        <dbReference type="Proteomes" id="UP000307173"/>
    </source>
</evidence>
<feature type="transmembrane region" description="Helical" evidence="6">
    <location>
        <begin position="82"/>
        <end position="102"/>
    </location>
</feature>
<dbReference type="STRING" id="52247.A0A4T0X3I4"/>
<dbReference type="PANTHER" id="PTHR12703">
    <property type="entry name" value="TRANSMEMBRANE PROTEIN 33"/>
    <property type="match status" value="1"/>
</dbReference>
<dbReference type="GO" id="GO:0071786">
    <property type="term" value="P:endoplasmic reticulum tubular network organization"/>
    <property type="evidence" value="ECO:0007669"/>
    <property type="project" value="TreeGrafter"/>
</dbReference>
<dbReference type="GO" id="GO:0016020">
    <property type="term" value="C:membrane"/>
    <property type="evidence" value="ECO:0007669"/>
    <property type="project" value="UniProtKB-SubCell"/>
</dbReference>
<evidence type="ECO:0000256" key="2">
    <source>
        <dbReference type="ARBA" id="ARBA00007322"/>
    </source>
</evidence>
<keyword evidence="3 6" id="KW-0812">Transmembrane</keyword>
<evidence type="ECO:0000256" key="6">
    <source>
        <dbReference type="SAM" id="Phobius"/>
    </source>
</evidence>